<name>A0ABY7Q4P7_9ACTN</name>
<evidence type="ECO:0000313" key="9">
    <source>
        <dbReference type="EMBL" id="WBP87678.1"/>
    </source>
</evidence>
<dbReference type="Proteomes" id="UP001212821">
    <property type="component" value="Chromosome"/>
</dbReference>
<dbReference type="InterPro" id="IPR004869">
    <property type="entry name" value="MMPL_dom"/>
</dbReference>
<evidence type="ECO:0000256" key="3">
    <source>
        <dbReference type="ARBA" id="ARBA00022692"/>
    </source>
</evidence>
<dbReference type="Gene3D" id="1.20.1640.10">
    <property type="entry name" value="Multidrug efflux transporter AcrB transmembrane domain"/>
    <property type="match status" value="2"/>
</dbReference>
<evidence type="ECO:0000256" key="6">
    <source>
        <dbReference type="SAM" id="MobiDB-lite"/>
    </source>
</evidence>
<dbReference type="EMBL" id="CP115450">
    <property type="protein sequence ID" value="WBP87678.1"/>
    <property type="molecule type" value="Genomic_DNA"/>
</dbReference>
<dbReference type="InterPro" id="IPR000731">
    <property type="entry name" value="SSD"/>
</dbReference>
<keyword evidence="2" id="KW-1003">Cell membrane</keyword>
<feature type="transmembrane region" description="Helical" evidence="7">
    <location>
        <begin position="375"/>
        <end position="394"/>
    </location>
</feature>
<keyword evidence="4 7" id="KW-1133">Transmembrane helix</keyword>
<protein>
    <submittedName>
        <fullName evidence="9">MMPL family transporter</fullName>
    </submittedName>
</protein>
<feature type="transmembrane region" description="Helical" evidence="7">
    <location>
        <begin position="236"/>
        <end position="257"/>
    </location>
</feature>
<organism evidence="9 10">
    <name type="scientific">Kitasatospora cathayae</name>
    <dbReference type="NCBI Taxonomy" id="3004092"/>
    <lineage>
        <taxon>Bacteria</taxon>
        <taxon>Bacillati</taxon>
        <taxon>Actinomycetota</taxon>
        <taxon>Actinomycetes</taxon>
        <taxon>Kitasatosporales</taxon>
        <taxon>Streptomycetaceae</taxon>
        <taxon>Kitasatospora</taxon>
    </lineage>
</organism>
<keyword evidence="10" id="KW-1185">Reference proteome</keyword>
<dbReference type="SUPFAM" id="SSF82866">
    <property type="entry name" value="Multidrug efflux transporter AcrB transmembrane domain"/>
    <property type="match status" value="2"/>
</dbReference>
<gene>
    <name evidence="9" type="ORF">O1G21_18740</name>
</gene>
<dbReference type="PANTHER" id="PTHR33406:SF13">
    <property type="entry name" value="MEMBRANE PROTEIN YDFJ"/>
    <property type="match status" value="1"/>
</dbReference>
<feature type="transmembrane region" description="Helical" evidence="7">
    <location>
        <begin position="641"/>
        <end position="664"/>
    </location>
</feature>
<feature type="transmembrane region" description="Helical" evidence="7">
    <location>
        <begin position="533"/>
        <end position="551"/>
    </location>
</feature>
<feature type="transmembrane region" description="Helical" evidence="7">
    <location>
        <begin position="23"/>
        <end position="41"/>
    </location>
</feature>
<evidence type="ECO:0000313" key="10">
    <source>
        <dbReference type="Proteomes" id="UP001212821"/>
    </source>
</evidence>
<evidence type="ECO:0000256" key="2">
    <source>
        <dbReference type="ARBA" id="ARBA00022475"/>
    </source>
</evidence>
<feature type="transmembrane region" description="Helical" evidence="7">
    <location>
        <begin position="563"/>
        <end position="581"/>
    </location>
</feature>
<dbReference type="Pfam" id="PF03176">
    <property type="entry name" value="MMPL"/>
    <property type="match status" value="2"/>
</dbReference>
<feature type="domain" description="SSD" evidence="8">
    <location>
        <begin position="204"/>
        <end position="335"/>
    </location>
</feature>
<feature type="transmembrane region" description="Helical" evidence="7">
    <location>
        <begin position="285"/>
        <end position="304"/>
    </location>
</feature>
<accession>A0ABY7Q4P7</accession>
<feature type="transmembrane region" description="Helical" evidence="7">
    <location>
        <begin position="601"/>
        <end position="620"/>
    </location>
</feature>
<dbReference type="InterPro" id="IPR050545">
    <property type="entry name" value="Mycobact_MmpL"/>
</dbReference>
<feature type="region of interest" description="Disordered" evidence="6">
    <location>
        <begin position="723"/>
        <end position="746"/>
    </location>
</feature>
<evidence type="ECO:0000256" key="5">
    <source>
        <dbReference type="ARBA" id="ARBA00023136"/>
    </source>
</evidence>
<evidence type="ECO:0000256" key="7">
    <source>
        <dbReference type="SAM" id="Phobius"/>
    </source>
</evidence>
<evidence type="ECO:0000256" key="1">
    <source>
        <dbReference type="ARBA" id="ARBA00004651"/>
    </source>
</evidence>
<dbReference type="PROSITE" id="PS50156">
    <property type="entry name" value="SSD"/>
    <property type="match status" value="1"/>
</dbReference>
<keyword evidence="3 7" id="KW-0812">Transmembrane</keyword>
<keyword evidence="5 7" id="KW-0472">Membrane</keyword>
<proteinExistence type="predicted"/>
<dbReference type="RefSeq" id="WP_270145324.1">
    <property type="nucleotide sequence ID" value="NZ_CP115450.1"/>
</dbReference>
<evidence type="ECO:0000256" key="4">
    <source>
        <dbReference type="ARBA" id="ARBA00022989"/>
    </source>
</evidence>
<dbReference type="PANTHER" id="PTHR33406">
    <property type="entry name" value="MEMBRANE PROTEIN MJ1562-RELATED"/>
    <property type="match status" value="1"/>
</dbReference>
<evidence type="ECO:0000259" key="8">
    <source>
        <dbReference type="PROSITE" id="PS50156"/>
    </source>
</evidence>
<feature type="transmembrane region" description="Helical" evidence="7">
    <location>
        <begin position="310"/>
        <end position="332"/>
    </location>
</feature>
<feature type="transmembrane region" description="Helical" evidence="7">
    <location>
        <begin position="676"/>
        <end position="702"/>
    </location>
</feature>
<reference evidence="10" key="1">
    <citation type="submission" date="2022-12" db="EMBL/GenBank/DDBJ databases">
        <authorList>
            <person name="Mo P."/>
        </authorList>
    </citation>
    <scope>NUCLEOTIDE SEQUENCE [LARGE SCALE GENOMIC DNA]</scope>
    <source>
        <strain evidence="10">HUAS 3-15</strain>
    </source>
</reference>
<sequence length="746" mass="77836">MARQSNFAARLGEWSAQHRKTAVIGWVVLVVLVTVLGGMVGQKSLTQADYGTGESGRAAQVLKDAGINDPVNELILVHSDGLTADSPEFRSAVQATTDAVDKTGLAENLRDPYTTQAFSADKHSALIMFAVTGDPDTAADRIEPVITAVQDTAKAHPQVTLGEFGGASAFKGINDSLGDDFTRAELTALPVALGILLVVFGAFVAAVLPVALAVTACIGALGLLALSSQAVPVDGMTNSVMFLMGLAVGVDYCLFYLRREREERAAGRDKATALRIAAHTSGHSVLVSGLTVMVAMAGMFLSGLTVFEGFAMATIEVVAVAVVGSMTVLPALMSMLGDKVAAGRIPWVSKRRQAATANPKPANALLRGVLARPGVFAVLSAAVLLALAVPALGMKTEKLGMDKLLPQDSPLVSVSRQIDREFPGSPSPATVVVKADDIGSPQIAKSIEDFKQAALASGKTGNQIDVRYWKDKNIAQISVPLAGNGTDATSKAALTALRGQLVPQTLKTVPGTTALVAGDLAFSVDYNDQLDRSIVPVFAFVMGVTFLLMLFSFRSLTISITSILLNLLSVAAAYGVMTAVFQHGWGASIVGTKAPGAIESWMPLFVFVVLFGLSMDYHVFVVSRIREAYLSGKPSREAVGFGIRSTAGVVTSAGLIMVAVFAVFGTLGMQDFKQLGIGLAVAVLLDATLVRAVLLPAVMALLGDRNWYLPRWLGGGRSARGHAPAHAGGAHAATGQRQPAGNAYVG</sequence>
<feature type="transmembrane region" description="Helical" evidence="7">
    <location>
        <begin position="191"/>
        <end position="224"/>
    </location>
</feature>
<feature type="compositionally biased region" description="Low complexity" evidence="6">
    <location>
        <begin position="723"/>
        <end position="737"/>
    </location>
</feature>
<comment type="subcellular location">
    <subcellularLocation>
        <location evidence="1">Cell membrane</location>
        <topology evidence="1">Multi-pass membrane protein</topology>
    </subcellularLocation>
</comment>